<name>A0AAW2F401_9HYME</name>
<reference evidence="2 3" key="1">
    <citation type="submission" date="2023-03" db="EMBL/GenBank/DDBJ databases">
        <title>High recombination rates correlate with genetic variation in Cardiocondyla obscurior ants.</title>
        <authorList>
            <person name="Errbii M."/>
        </authorList>
    </citation>
    <scope>NUCLEOTIDE SEQUENCE [LARGE SCALE GENOMIC DNA]</scope>
    <source>
        <strain evidence="2">Alpha-2009</strain>
        <tissue evidence="2">Whole body</tissue>
    </source>
</reference>
<accession>A0AAW2F401</accession>
<dbReference type="Proteomes" id="UP001430953">
    <property type="component" value="Unassembled WGS sequence"/>
</dbReference>
<dbReference type="AlphaFoldDB" id="A0AAW2F401"/>
<comment type="caution">
    <text evidence="2">The sequence shown here is derived from an EMBL/GenBank/DDBJ whole genome shotgun (WGS) entry which is preliminary data.</text>
</comment>
<proteinExistence type="predicted"/>
<feature type="transmembrane region" description="Helical" evidence="1">
    <location>
        <begin position="612"/>
        <end position="633"/>
    </location>
</feature>
<evidence type="ECO:0000313" key="3">
    <source>
        <dbReference type="Proteomes" id="UP001430953"/>
    </source>
</evidence>
<evidence type="ECO:0000313" key="2">
    <source>
        <dbReference type="EMBL" id="KAL0108832.1"/>
    </source>
</evidence>
<sequence>MACDNETDTLELRIKVNGQNLSTISDKYNISTLRVPSDPTWPKIPQRRSNNNTDDIIEPPCVVTLTGSPRKSHSIVQTVVCQHLKSKVSQKNDATTHIPRRLPGSFDPRFRKQILRQKTEKPDELSNRKNDKQIPELDVLHIPQEVEKKLKDESQKIDKRVDNYISPFYDVNNLSSSGVGSSTNTVDEQSILEAKHLSNNRMPLQHTLPINTFNTEPVSSPIQPSLQCYNLQIPVVAYRDVSLPISSTNMPIQVENIKLTSACNENNGVEQYHHRGISEHYHGEVCKKEKIDSNVSSCQNCTKDCSSIADNEKKVSNEKEITKTWMPSCVNQAPKENTHFTYCVKERRDKVENNNVQIFPFSSDNKCCKDDKKEKKKDERKRNAERLINIKHKTIAPINLPRKVKSFFRKKSRLATTDSDCTLILPGYRYLKGNRYKKTKNPDRSKLSLLSLPQRNGINSINSIVAKYNTSKRGRINCNLLTNLRMKKSLHKSSSIPPETRELLNKSYWEYYWKLKRKVVSKLVNSNNSVGKKDNLPESQTLRQCSVLSCMINQALEQDSNSVIAKGRSFSDPVVNVTSHARECIHQVSDFSSELAKKIKQKRIKRESKRLLGLRAVALLCVALYVTIIFLPMMYDNFFVEEYDENANYVELIFLYIASSFEETLDGIINILCKILLPIKFDRK</sequence>
<protein>
    <submittedName>
        <fullName evidence="2">Uncharacterized protein</fullName>
    </submittedName>
</protein>
<organism evidence="2 3">
    <name type="scientific">Cardiocondyla obscurior</name>
    <dbReference type="NCBI Taxonomy" id="286306"/>
    <lineage>
        <taxon>Eukaryota</taxon>
        <taxon>Metazoa</taxon>
        <taxon>Ecdysozoa</taxon>
        <taxon>Arthropoda</taxon>
        <taxon>Hexapoda</taxon>
        <taxon>Insecta</taxon>
        <taxon>Pterygota</taxon>
        <taxon>Neoptera</taxon>
        <taxon>Endopterygota</taxon>
        <taxon>Hymenoptera</taxon>
        <taxon>Apocrita</taxon>
        <taxon>Aculeata</taxon>
        <taxon>Formicoidea</taxon>
        <taxon>Formicidae</taxon>
        <taxon>Myrmicinae</taxon>
        <taxon>Cardiocondyla</taxon>
    </lineage>
</organism>
<dbReference type="EMBL" id="JADYXP020000015">
    <property type="protein sequence ID" value="KAL0108832.1"/>
    <property type="molecule type" value="Genomic_DNA"/>
</dbReference>
<evidence type="ECO:0000256" key="1">
    <source>
        <dbReference type="SAM" id="Phobius"/>
    </source>
</evidence>
<keyword evidence="1" id="KW-0472">Membrane</keyword>
<keyword evidence="1" id="KW-1133">Transmembrane helix</keyword>
<gene>
    <name evidence="2" type="ORF">PUN28_014150</name>
</gene>
<keyword evidence="1" id="KW-0812">Transmembrane</keyword>
<keyword evidence="3" id="KW-1185">Reference proteome</keyword>